<dbReference type="GO" id="GO:0000156">
    <property type="term" value="F:phosphorelay response regulator activity"/>
    <property type="evidence" value="ECO:0007669"/>
    <property type="project" value="InterPro"/>
</dbReference>
<organism evidence="6 7">
    <name type="scientific">Mediterraneibacter gnavus</name>
    <name type="common">Ruminococcus gnavus</name>
    <dbReference type="NCBI Taxonomy" id="33038"/>
    <lineage>
        <taxon>Bacteria</taxon>
        <taxon>Bacillati</taxon>
        <taxon>Bacillota</taxon>
        <taxon>Clostridia</taxon>
        <taxon>Lachnospirales</taxon>
        <taxon>Lachnospiraceae</taxon>
        <taxon>Mediterraneibacter</taxon>
    </lineage>
</organism>
<sequence>MVRIDIKVDSTKKDTEIIIVTPNKDKDIIELRDMIEKYSKKLRKLTGYKGGAAFLIDIDDILRIYACRQKVYVQTDYDEYSIRYRLYELEGLLYDMNFVRISNSEIISVNKISKIDLSITGKVSIILSKGVTTYVSRRYIPAIKRKLKI</sequence>
<dbReference type="RefSeq" id="WP_118263141.1">
    <property type="nucleotide sequence ID" value="NZ_QRIA01000015.1"/>
</dbReference>
<dbReference type="GO" id="GO:0003677">
    <property type="term" value="F:DNA binding"/>
    <property type="evidence" value="ECO:0007669"/>
    <property type="project" value="UniProtKB-KW"/>
</dbReference>
<dbReference type="Pfam" id="PF04397">
    <property type="entry name" value="LytTR"/>
    <property type="match status" value="1"/>
</dbReference>
<dbReference type="InterPro" id="IPR046947">
    <property type="entry name" value="LytR-like"/>
</dbReference>
<dbReference type="Proteomes" id="UP000285697">
    <property type="component" value="Unassembled WGS sequence"/>
</dbReference>
<evidence type="ECO:0000313" key="7">
    <source>
        <dbReference type="Proteomes" id="UP000285697"/>
    </source>
</evidence>
<dbReference type="EMBL" id="QRIA01000015">
    <property type="protein sequence ID" value="RHG17499.1"/>
    <property type="molecule type" value="Genomic_DNA"/>
</dbReference>
<dbReference type="PROSITE" id="PS50930">
    <property type="entry name" value="HTH_LYTTR"/>
    <property type="match status" value="1"/>
</dbReference>
<dbReference type="Gene3D" id="2.40.50.1020">
    <property type="entry name" value="LytTr DNA-binding domain"/>
    <property type="match status" value="1"/>
</dbReference>
<dbReference type="SMART" id="SM00850">
    <property type="entry name" value="LytTR"/>
    <property type="match status" value="1"/>
</dbReference>
<evidence type="ECO:0000256" key="4">
    <source>
        <dbReference type="ARBA" id="ARBA00023163"/>
    </source>
</evidence>
<evidence type="ECO:0000256" key="2">
    <source>
        <dbReference type="ARBA" id="ARBA00023015"/>
    </source>
</evidence>
<evidence type="ECO:0000313" key="6">
    <source>
        <dbReference type="EMBL" id="RHG17499.1"/>
    </source>
</evidence>
<dbReference type="InterPro" id="IPR007492">
    <property type="entry name" value="LytTR_DNA-bd_dom"/>
</dbReference>
<proteinExistence type="predicted"/>
<dbReference type="PANTHER" id="PTHR37299:SF2">
    <property type="entry name" value="HTH LYTTR-TYPE DOMAIN-CONTAINING PROTEIN"/>
    <property type="match status" value="1"/>
</dbReference>
<gene>
    <name evidence="6" type="ORF">DW270_11575</name>
</gene>
<dbReference type="PANTHER" id="PTHR37299">
    <property type="entry name" value="TRANSCRIPTIONAL REGULATOR-RELATED"/>
    <property type="match status" value="1"/>
</dbReference>
<evidence type="ECO:0000259" key="5">
    <source>
        <dbReference type="PROSITE" id="PS50930"/>
    </source>
</evidence>
<evidence type="ECO:0000256" key="1">
    <source>
        <dbReference type="ARBA" id="ARBA00022490"/>
    </source>
</evidence>
<reference evidence="6 7" key="1">
    <citation type="submission" date="2018-08" db="EMBL/GenBank/DDBJ databases">
        <title>A genome reference for cultivated species of the human gut microbiota.</title>
        <authorList>
            <person name="Zou Y."/>
            <person name="Xue W."/>
            <person name="Luo G."/>
        </authorList>
    </citation>
    <scope>NUCLEOTIDE SEQUENCE [LARGE SCALE GENOMIC DNA]</scope>
    <source>
        <strain evidence="6 7">AM22-7AC</strain>
    </source>
</reference>
<keyword evidence="3" id="KW-0238">DNA-binding</keyword>
<comment type="caution">
    <text evidence="6">The sequence shown here is derived from an EMBL/GenBank/DDBJ whole genome shotgun (WGS) entry which is preliminary data.</text>
</comment>
<keyword evidence="4" id="KW-0804">Transcription</keyword>
<name>A0A414SDZ0_MEDGN</name>
<dbReference type="AlphaFoldDB" id="A0A414SDZ0"/>
<evidence type="ECO:0000256" key="3">
    <source>
        <dbReference type="ARBA" id="ARBA00023125"/>
    </source>
</evidence>
<keyword evidence="1" id="KW-0963">Cytoplasm</keyword>
<protein>
    <submittedName>
        <fullName evidence="6">LytTR family transcriptional regulator</fullName>
    </submittedName>
</protein>
<keyword evidence="2" id="KW-0805">Transcription regulation</keyword>
<accession>A0A414SDZ0</accession>
<feature type="domain" description="HTH LytTR-type" evidence="5">
    <location>
        <begin position="45"/>
        <end position="149"/>
    </location>
</feature>